<name>A0ABX3PBL3_9HYPH</name>
<evidence type="ECO:0000256" key="1">
    <source>
        <dbReference type="SAM" id="Phobius"/>
    </source>
</evidence>
<keyword evidence="3" id="KW-1185">Reference proteome</keyword>
<dbReference type="Pfam" id="PF20398">
    <property type="entry name" value="DUF6691"/>
    <property type="match status" value="1"/>
</dbReference>
<feature type="transmembrane region" description="Helical" evidence="1">
    <location>
        <begin position="43"/>
        <end position="62"/>
    </location>
</feature>
<evidence type="ECO:0000313" key="2">
    <source>
        <dbReference type="EMBL" id="OQP85805.1"/>
    </source>
</evidence>
<feature type="transmembrane region" description="Helical" evidence="1">
    <location>
        <begin position="83"/>
        <end position="103"/>
    </location>
</feature>
<comment type="caution">
    <text evidence="2">The sequence shown here is derived from an EMBL/GenBank/DDBJ whole genome shotgun (WGS) entry which is preliminary data.</text>
</comment>
<dbReference type="Proteomes" id="UP000192652">
    <property type="component" value="Unassembled WGS sequence"/>
</dbReference>
<feature type="transmembrane region" description="Helical" evidence="1">
    <location>
        <begin position="109"/>
        <end position="133"/>
    </location>
</feature>
<keyword evidence="1" id="KW-0812">Transmembrane</keyword>
<evidence type="ECO:0000313" key="3">
    <source>
        <dbReference type="Proteomes" id="UP000192652"/>
    </source>
</evidence>
<sequence>MSPSRLLSALACGLLFGAGLVISDMANPQRVLAFLDIAGAWDPSLAFVMAGALVPSSLAYWIKRRQARPLLDKEFHIPTSRTIDGRLVGGAVLFGLGWGLVGLCPGPAFAVLITGGWQAALFVGAMLTGMLVFRLVTQRSF</sequence>
<accession>A0ABX3PBL3</accession>
<organism evidence="2 3">
    <name type="scientific">Xaviernesmea rhizosphaerae</name>
    <dbReference type="NCBI Taxonomy" id="1672749"/>
    <lineage>
        <taxon>Bacteria</taxon>
        <taxon>Pseudomonadati</taxon>
        <taxon>Pseudomonadota</taxon>
        <taxon>Alphaproteobacteria</taxon>
        <taxon>Hyphomicrobiales</taxon>
        <taxon>Rhizobiaceae</taxon>
        <taxon>Rhizobium/Agrobacterium group</taxon>
        <taxon>Xaviernesmea</taxon>
    </lineage>
</organism>
<keyword evidence="1" id="KW-1133">Transmembrane helix</keyword>
<dbReference type="RefSeq" id="WP_081176569.1">
    <property type="nucleotide sequence ID" value="NZ_MSPX01000011.1"/>
</dbReference>
<reference evidence="2 3" key="1">
    <citation type="journal article" date="2017" name="Antonie Van Leeuwenhoek">
        <title>Rhizobium rhizosphaerae sp. nov., a novel species isolated from rice rhizosphere.</title>
        <authorList>
            <person name="Zhao J.J."/>
            <person name="Zhang J."/>
            <person name="Zhang R.J."/>
            <person name="Zhang C.W."/>
            <person name="Yin H.Q."/>
            <person name="Zhang X.X."/>
        </authorList>
    </citation>
    <scope>NUCLEOTIDE SEQUENCE [LARGE SCALE GENOMIC DNA]</scope>
    <source>
        <strain evidence="2 3">RD15</strain>
    </source>
</reference>
<protein>
    <submittedName>
        <fullName evidence="2">Transporter</fullName>
    </submittedName>
</protein>
<dbReference type="InterPro" id="IPR046513">
    <property type="entry name" value="DUF6691"/>
</dbReference>
<dbReference type="EMBL" id="MSPX01000011">
    <property type="protein sequence ID" value="OQP85805.1"/>
    <property type="molecule type" value="Genomic_DNA"/>
</dbReference>
<keyword evidence="1" id="KW-0472">Membrane</keyword>
<gene>
    <name evidence="2" type="ORF">BTR14_13550</name>
</gene>
<proteinExistence type="predicted"/>